<name>A0AC35U2B9_9BILA</name>
<proteinExistence type="predicted"/>
<organism evidence="1 2">
    <name type="scientific">Rhabditophanes sp. KR3021</name>
    <dbReference type="NCBI Taxonomy" id="114890"/>
    <lineage>
        <taxon>Eukaryota</taxon>
        <taxon>Metazoa</taxon>
        <taxon>Ecdysozoa</taxon>
        <taxon>Nematoda</taxon>
        <taxon>Chromadorea</taxon>
        <taxon>Rhabditida</taxon>
        <taxon>Tylenchina</taxon>
        <taxon>Panagrolaimomorpha</taxon>
        <taxon>Strongyloidoidea</taxon>
        <taxon>Alloionematidae</taxon>
        <taxon>Rhabditophanes</taxon>
    </lineage>
</organism>
<dbReference type="WBParaSite" id="RSKR_0000688800.1">
    <property type="protein sequence ID" value="RSKR_0000688800.1"/>
    <property type="gene ID" value="RSKR_0000688800"/>
</dbReference>
<sequence length="148" mass="16493">MAFTNSLIKLILSLILLGQTVNAVGFSPQSIGVIGHLECNGVNASGVLVKVYNKNLFYTDNLIAQGATDVNGNIRLIGTDKELLTNMNIHINIYHHCNHESIWCARRVTVKVPTEFITKGKETADRFFDIGTHQLNEPNPEEEKDCFH</sequence>
<evidence type="ECO:0000313" key="2">
    <source>
        <dbReference type="WBParaSite" id="RSKR_0000688800.1"/>
    </source>
</evidence>
<dbReference type="Proteomes" id="UP000095286">
    <property type="component" value="Unplaced"/>
</dbReference>
<reference evidence="2" key="1">
    <citation type="submission" date="2016-11" db="UniProtKB">
        <authorList>
            <consortium name="WormBaseParasite"/>
        </authorList>
    </citation>
    <scope>IDENTIFICATION</scope>
    <source>
        <strain evidence="2">KR3021</strain>
    </source>
</reference>
<accession>A0AC35U2B9</accession>
<protein>
    <submittedName>
        <fullName evidence="2">Transthyretin-like family protein</fullName>
    </submittedName>
</protein>
<evidence type="ECO:0000313" key="1">
    <source>
        <dbReference type="Proteomes" id="UP000095286"/>
    </source>
</evidence>